<comment type="caution">
    <text evidence="9">The sequence shown here is derived from an EMBL/GenBank/DDBJ whole genome shotgun (WGS) entry which is preliminary data.</text>
</comment>
<dbReference type="Pfam" id="PF18565">
    <property type="entry name" value="Glyco_hydro2_C5"/>
    <property type="match status" value="1"/>
</dbReference>
<dbReference type="AlphaFoldDB" id="A0A5S4TD58"/>
<dbReference type="EMBL" id="SJLI01000004">
    <property type="protein sequence ID" value="TYK94671.1"/>
    <property type="molecule type" value="Genomic_DNA"/>
</dbReference>
<name>A0A5S4TD58_STRPY</name>
<dbReference type="InterPro" id="IPR006103">
    <property type="entry name" value="Glyco_hydro_2_cat"/>
</dbReference>
<dbReference type="Proteomes" id="UP000325300">
    <property type="component" value="Unassembled WGS sequence"/>
</dbReference>
<dbReference type="PANTHER" id="PTHR42732">
    <property type="entry name" value="BETA-GALACTOSIDASE"/>
    <property type="match status" value="1"/>
</dbReference>
<gene>
    <name evidence="9" type="ORF">E0F67_06105</name>
</gene>
<evidence type="ECO:0000259" key="8">
    <source>
        <dbReference type="Pfam" id="PF18565"/>
    </source>
</evidence>
<dbReference type="Gene3D" id="2.60.120.260">
    <property type="entry name" value="Galactose-binding domain-like"/>
    <property type="match status" value="1"/>
</dbReference>
<evidence type="ECO:0000313" key="9">
    <source>
        <dbReference type="EMBL" id="TYK94671.1"/>
    </source>
</evidence>
<dbReference type="SUPFAM" id="SSF49785">
    <property type="entry name" value="Galactose-binding domain-like"/>
    <property type="match status" value="1"/>
</dbReference>
<evidence type="ECO:0000259" key="5">
    <source>
        <dbReference type="Pfam" id="PF02836"/>
    </source>
</evidence>
<proteinExistence type="inferred from homology"/>
<dbReference type="Pfam" id="PF16355">
    <property type="entry name" value="DUF4982"/>
    <property type="match status" value="1"/>
</dbReference>
<feature type="domain" description="Glycosyl hydrolases family 2 sugar binding" evidence="6">
    <location>
        <begin position="83"/>
        <end position="204"/>
    </location>
</feature>
<feature type="domain" description="DUF4982" evidence="7">
    <location>
        <begin position="699"/>
        <end position="780"/>
    </location>
</feature>
<dbReference type="InterPro" id="IPR006104">
    <property type="entry name" value="Glyco_hydro_2_N"/>
</dbReference>
<dbReference type="InterPro" id="IPR017853">
    <property type="entry name" value="GH"/>
</dbReference>
<dbReference type="InterPro" id="IPR036156">
    <property type="entry name" value="Beta-gal/glucu_dom_sf"/>
</dbReference>
<dbReference type="SUPFAM" id="SSF51445">
    <property type="entry name" value="(Trans)glycosidases"/>
    <property type="match status" value="1"/>
</dbReference>
<keyword evidence="3" id="KW-0326">Glycosidase</keyword>
<reference evidence="9 10" key="1">
    <citation type="submission" date="2019-02" db="EMBL/GenBank/DDBJ databases">
        <title>Novel genomic isolates of S. pyogenes and S. dysgalactiae subsp. equisimilis associated to necrotising fasciitis (NSTI).</title>
        <authorList>
            <person name="Barrantes I."/>
        </authorList>
    </citation>
    <scope>NUCLEOTIDE SEQUENCE [LARGE SCALE GENOMIC DNA]</scope>
    <source>
        <strain evidence="9 10">SPY5003</strain>
    </source>
</reference>
<accession>A0A5S4TD58</accession>
<dbReference type="Gene3D" id="3.20.20.80">
    <property type="entry name" value="Glycosidases"/>
    <property type="match status" value="1"/>
</dbReference>
<evidence type="ECO:0000259" key="4">
    <source>
        <dbReference type="Pfam" id="PF00703"/>
    </source>
</evidence>
<dbReference type="InterPro" id="IPR006102">
    <property type="entry name" value="Ig-like_GH2"/>
</dbReference>
<dbReference type="InterPro" id="IPR013783">
    <property type="entry name" value="Ig-like_fold"/>
</dbReference>
<evidence type="ECO:0000259" key="6">
    <source>
        <dbReference type="Pfam" id="PF02837"/>
    </source>
</evidence>
<dbReference type="InterPro" id="IPR032311">
    <property type="entry name" value="DUF4982"/>
</dbReference>
<organism evidence="9 10">
    <name type="scientific">Streptococcus pyogenes</name>
    <dbReference type="NCBI Taxonomy" id="1314"/>
    <lineage>
        <taxon>Bacteria</taxon>
        <taxon>Bacillati</taxon>
        <taxon>Bacillota</taxon>
        <taxon>Bacilli</taxon>
        <taxon>Lactobacillales</taxon>
        <taxon>Streptococcaceae</taxon>
        <taxon>Streptococcus</taxon>
    </lineage>
</organism>
<evidence type="ECO:0000313" key="10">
    <source>
        <dbReference type="Proteomes" id="UP000325300"/>
    </source>
</evidence>
<dbReference type="InterPro" id="IPR006101">
    <property type="entry name" value="Glyco_hydro_2"/>
</dbReference>
<dbReference type="GO" id="GO:0005975">
    <property type="term" value="P:carbohydrate metabolic process"/>
    <property type="evidence" value="ECO:0007669"/>
    <property type="project" value="InterPro"/>
</dbReference>
<feature type="domain" description="Glycoside hydrolase family 2 catalytic" evidence="5">
    <location>
        <begin position="332"/>
        <end position="533"/>
    </location>
</feature>
<dbReference type="PANTHER" id="PTHR42732:SF1">
    <property type="entry name" value="BETA-MANNOSIDASE"/>
    <property type="match status" value="1"/>
</dbReference>
<evidence type="ECO:0000256" key="1">
    <source>
        <dbReference type="ARBA" id="ARBA00007401"/>
    </source>
</evidence>
<dbReference type="Pfam" id="PF02837">
    <property type="entry name" value="Glyco_hydro_2_N"/>
    <property type="match status" value="1"/>
</dbReference>
<comment type="similarity">
    <text evidence="1">Belongs to the glycosyl hydrolase 2 family.</text>
</comment>
<dbReference type="Pfam" id="PF02836">
    <property type="entry name" value="Glyco_hydro_2_C"/>
    <property type="match status" value="1"/>
</dbReference>
<dbReference type="Gene3D" id="2.60.40.10">
    <property type="entry name" value="Immunoglobulins"/>
    <property type="match status" value="3"/>
</dbReference>
<dbReference type="InterPro" id="IPR051913">
    <property type="entry name" value="GH2_Domain-Containing"/>
</dbReference>
<dbReference type="SUPFAM" id="SSF49303">
    <property type="entry name" value="beta-Galactosidase/glucuronidase domain"/>
    <property type="match status" value="1"/>
</dbReference>
<keyword evidence="2 9" id="KW-0378">Hydrolase</keyword>
<sequence length="1168" mass="131967">MVYRQKSSEIVTRTITKPSRAISNVKQEVDMTPDSKEQTVTGYQYHYIDQEGRKQPFNQGWRFLMADVACAQDPSFDDSNWQVIHLPHDFSLKQPYTRNGEAESAYKLGGVGWYRHYLVLDEVLAGCHVAITFEGSYMETEIYVNGQFIGKHLNGYQEFTYDISGVVTFGAENLLAVRVENKVPSSRWYSGSGLYREVSLSVLPQLHFVADQVAMTLADTAVQEKGQQKVDLRFALNQSIQTCHYQLSLCLWEQSHCSKDKKLLYQETEVPLADLAFQRQYGLTLSLEELQLWSPDNPHLYDLELTLYYQGQVIDCFCLETGFRQLTFTANQGLFVNGRAVKLKGVCLHHDQGGLGACAYEDALARQLVLLKDMGANTIRSTHNPSSPKLRQLANRLGFFVIEEAFDTWTYAKNGNVNDFSNYFHQTIGTENANYLQRVRSPETSWAQYSIEAMVWSAKNDPSVLMWSIGNELMEGFSADVSHYPELTRQMCQWIAAIDTSRPITFGDNKLKEADFCWHEEVSQMATLLSQLDHPQGLIGLNYANGKDYDKLHEEHSDWLLYGSETASAITSRAYYKETKKVLDSSYHLTSYDHAKVDWGAFASQAWYDTITRDFVAGECVWTGFDYLGEPTPWNKIDSGVVGLWPSPKNAYFGILDTAGFPKDSYYFYQSQWAQGQTTLHLLPVWQKDQLCFDEQGLVEVVVYSNAASVQLMFEDEQGNLTDYGRKAFHTYSTPTGHTYQLYQGADAAKKPHENLYLTWRVPYQKGVLRAVAYDISGKSIPKTSGRSQVRTYGSVAKLSWKAFEAPIDAPWELLYLDLSLLDSRGELVSHAQDWLKVQVEGPARLLALDNGNPTDHTPYQEPLRQAYGGKLLAILALTGEAGHIKVTAKASQQLSSVFQTQVACRAPKEHLVTLPLEKYQFKKSRLTSQQEIGQSCLKTTQFLSVLENKDTQQKEGKASTPHILLTSYQHYLPLPLQVCSQVFDFKKGDDIFLPQWLQVKDAQGSFVKKAFPMTWYLKEKIFAKPLLVTGYVSCFGQSIPVEARLNLAQASKRRHQDLSLVAKQSLAASQKRLTYCYQYDTVQAIGAISLQNHTGTSLSVSVAISYGSQSSIKQETLMLADSHLSQLEEVIFFDDILTVLYLAVTLEVIEGPDLTEDSIQIGLWDLA</sequence>
<dbReference type="InterPro" id="IPR008979">
    <property type="entry name" value="Galactose-bd-like_sf"/>
</dbReference>
<dbReference type="Pfam" id="PF00703">
    <property type="entry name" value="Glyco_hydro_2"/>
    <property type="match status" value="1"/>
</dbReference>
<protein>
    <submittedName>
        <fullName evidence="9">Glycoside hydrolase family 2 protein</fullName>
    </submittedName>
</protein>
<feature type="domain" description="Glycoside hydrolase family 2" evidence="8">
    <location>
        <begin position="813"/>
        <end position="893"/>
    </location>
</feature>
<dbReference type="GO" id="GO:0004553">
    <property type="term" value="F:hydrolase activity, hydrolyzing O-glycosyl compounds"/>
    <property type="evidence" value="ECO:0007669"/>
    <property type="project" value="InterPro"/>
</dbReference>
<evidence type="ECO:0000256" key="3">
    <source>
        <dbReference type="ARBA" id="ARBA00023295"/>
    </source>
</evidence>
<evidence type="ECO:0000256" key="2">
    <source>
        <dbReference type="ARBA" id="ARBA00022801"/>
    </source>
</evidence>
<feature type="domain" description="Glycoside hydrolase family 2 immunoglobulin-like beta-sandwich" evidence="4">
    <location>
        <begin position="228"/>
        <end position="324"/>
    </location>
</feature>
<dbReference type="InterPro" id="IPR040605">
    <property type="entry name" value="Glyco_hydro2_dom5"/>
</dbReference>
<dbReference type="PRINTS" id="PR00132">
    <property type="entry name" value="GLHYDRLASE2"/>
</dbReference>
<evidence type="ECO:0000259" key="7">
    <source>
        <dbReference type="Pfam" id="PF16355"/>
    </source>
</evidence>